<reference evidence="1 2" key="1">
    <citation type="submission" date="2017-12" db="EMBL/GenBank/DDBJ databases">
        <title>Comparative genomics of Botrytis spp.</title>
        <authorList>
            <person name="Valero-Jimenez C.A."/>
            <person name="Tapia P."/>
            <person name="Veloso J."/>
            <person name="Silva-Moreno E."/>
            <person name="Staats M."/>
            <person name="Valdes J.H."/>
            <person name="Van Kan J.A.L."/>
        </authorList>
    </citation>
    <scope>NUCLEOTIDE SEQUENCE [LARGE SCALE GENOMIC DNA]</scope>
    <source>
        <strain evidence="1 2">MUCL3349</strain>
    </source>
</reference>
<accession>A0A4Z1KCK8</accession>
<protein>
    <submittedName>
        <fullName evidence="1">Uncharacterized protein</fullName>
    </submittedName>
</protein>
<keyword evidence="2" id="KW-1185">Reference proteome</keyword>
<proteinExistence type="predicted"/>
<comment type="caution">
    <text evidence="1">The sequence shown here is derived from an EMBL/GenBank/DDBJ whole genome shotgun (WGS) entry which is preliminary data.</text>
</comment>
<evidence type="ECO:0000313" key="1">
    <source>
        <dbReference type="EMBL" id="TGO83903.1"/>
    </source>
</evidence>
<dbReference type="EMBL" id="PQXO01000576">
    <property type="protein sequence ID" value="TGO83903.1"/>
    <property type="molecule type" value="Genomic_DNA"/>
</dbReference>
<sequence length="91" mass="10157">MMQATSKSPTLFFRASTSPARNKIPAHHGGIANELVGAKFEDKEAIDEGCNTESNIIQFYHSFRCSDISCTFFEEVICEDGEFWSEDGTNL</sequence>
<organism evidence="1 2">
    <name type="scientific">Botrytis porri</name>
    <dbReference type="NCBI Taxonomy" id="87229"/>
    <lineage>
        <taxon>Eukaryota</taxon>
        <taxon>Fungi</taxon>
        <taxon>Dikarya</taxon>
        <taxon>Ascomycota</taxon>
        <taxon>Pezizomycotina</taxon>
        <taxon>Leotiomycetes</taxon>
        <taxon>Helotiales</taxon>
        <taxon>Sclerotiniaceae</taxon>
        <taxon>Botrytis</taxon>
    </lineage>
</organism>
<dbReference type="AlphaFoldDB" id="A0A4Z1KCK8"/>
<gene>
    <name evidence="1" type="ORF">BPOR_0577g00050</name>
</gene>
<dbReference type="Proteomes" id="UP000297280">
    <property type="component" value="Unassembled WGS sequence"/>
</dbReference>
<name>A0A4Z1KCK8_9HELO</name>
<evidence type="ECO:0000313" key="2">
    <source>
        <dbReference type="Proteomes" id="UP000297280"/>
    </source>
</evidence>